<evidence type="ECO:0000256" key="7">
    <source>
        <dbReference type="ARBA" id="ARBA00034754"/>
    </source>
</evidence>
<evidence type="ECO:0000256" key="8">
    <source>
        <dbReference type="ARBA" id="ARBA00049244"/>
    </source>
</evidence>
<name>A0A0P7C7P9_9BACT</name>
<dbReference type="STRING" id="1605367.AFM12_03085"/>
<dbReference type="PATRIC" id="fig|1605367.3.peg.1961"/>
<evidence type="ECO:0000313" key="11">
    <source>
        <dbReference type="EMBL" id="KPM49598.1"/>
    </source>
</evidence>
<evidence type="ECO:0000313" key="12">
    <source>
        <dbReference type="Proteomes" id="UP000050454"/>
    </source>
</evidence>
<evidence type="ECO:0000259" key="9">
    <source>
        <dbReference type="Pfam" id="PF06144"/>
    </source>
</evidence>
<dbReference type="Gene3D" id="1.20.272.10">
    <property type="match status" value="1"/>
</dbReference>
<dbReference type="InterPro" id="IPR048466">
    <property type="entry name" value="DNA_pol3_delta-like_C"/>
</dbReference>
<evidence type="ECO:0000256" key="1">
    <source>
        <dbReference type="ARBA" id="ARBA00012417"/>
    </source>
</evidence>
<evidence type="ECO:0000256" key="6">
    <source>
        <dbReference type="ARBA" id="ARBA00022932"/>
    </source>
</evidence>
<evidence type="ECO:0000259" key="10">
    <source>
        <dbReference type="Pfam" id="PF21694"/>
    </source>
</evidence>
<comment type="caution">
    <text evidence="11">The sequence shown here is derived from an EMBL/GenBank/DDBJ whole genome shotgun (WGS) entry which is preliminary data.</text>
</comment>
<dbReference type="InterPro" id="IPR008921">
    <property type="entry name" value="DNA_pol3_clamp-load_cplx_C"/>
</dbReference>
<dbReference type="Pfam" id="PF21694">
    <property type="entry name" value="DNA_pol3_delta_C"/>
    <property type="match status" value="1"/>
</dbReference>
<dbReference type="Proteomes" id="UP000050454">
    <property type="component" value="Unassembled WGS sequence"/>
</dbReference>
<dbReference type="InterPro" id="IPR010372">
    <property type="entry name" value="DNA_pol3_delta_N"/>
</dbReference>
<evidence type="ECO:0000256" key="5">
    <source>
        <dbReference type="ARBA" id="ARBA00022705"/>
    </source>
</evidence>
<proteinExistence type="inferred from homology"/>
<dbReference type="AlphaFoldDB" id="A0A0P7C7P9"/>
<dbReference type="SUPFAM" id="SSF52540">
    <property type="entry name" value="P-loop containing nucleoside triphosphate hydrolases"/>
    <property type="match status" value="1"/>
</dbReference>
<organism evidence="11 12">
    <name type="scientific">Jiulongibacter sediminis</name>
    <dbReference type="NCBI Taxonomy" id="1605367"/>
    <lineage>
        <taxon>Bacteria</taxon>
        <taxon>Pseudomonadati</taxon>
        <taxon>Bacteroidota</taxon>
        <taxon>Cytophagia</taxon>
        <taxon>Cytophagales</taxon>
        <taxon>Leadbetterellaceae</taxon>
        <taxon>Jiulongibacter</taxon>
    </lineage>
</organism>
<dbReference type="GO" id="GO:0009360">
    <property type="term" value="C:DNA polymerase III complex"/>
    <property type="evidence" value="ECO:0007669"/>
    <property type="project" value="InterPro"/>
</dbReference>
<reference evidence="11 12" key="1">
    <citation type="submission" date="2015-07" db="EMBL/GenBank/DDBJ databases">
        <title>The draft genome sequence of Leadbetterella sp. JN14-9.</title>
        <authorList>
            <person name="Liu Y."/>
            <person name="Du J."/>
            <person name="Shao Z."/>
        </authorList>
    </citation>
    <scope>NUCLEOTIDE SEQUENCE [LARGE SCALE GENOMIC DNA]</scope>
    <source>
        <strain evidence="11 12">JN14-9</strain>
    </source>
</reference>
<dbReference type="PANTHER" id="PTHR34388">
    <property type="entry name" value="DNA POLYMERASE III SUBUNIT DELTA"/>
    <property type="match status" value="1"/>
</dbReference>
<dbReference type="GO" id="GO:0003887">
    <property type="term" value="F:DNA-directed DNA polymerase activity"/>
    <property type="evidence" value="ECO:0007669"/>
    <property type="project" value="UniProtKB-KW"/>
</dbReference>
<accession>A0A0P7C7P9</accession>
<comment type="catalytic activity">
    <reaction evidence="8">
        <text>DNA(n) + a 2'-deoxyribonucleoside 5'-triphosphate = DNA(n+1) + diphosphate</text>
        <dbReference type="Rhea" id="RHEA:22508"/>
        <dbReference type="Rhea" id="RHEA-COMP:17339"/>
        <dbReference type="Rhea" id="RHEA-COMP:17340"/>
        <dbReference type="ChEBI" id="CHEBI:33019"/>
        <dbReference type="ChEBI" id="CHEBI:61560"/>
        <dbReference type="ChEBI" id="CHEBI:173112"/>
        <dbReference type="EC" id="2.7.7.7"/>
    </reaction>
</comment>
<sequence length="339" mass="38117">MAKSASAELKEITAGNLKPVYFLHGNESYYPAAITKKIIEVAIPEHEKGFNEFILFGKDLNVGAVLNNARRFPMMTERQLVVIKDADLIQDIGQKEAQSMLESYVKDPLPSTILVMLFNKSMDERKSFVKAFAEKGVLLNSKKLYDNQVPDFISQICHEKGYKISPKAAQLLFEHTGNNLESIVKEIEKMAINLGDNAEINGEVIEKYVGISKDYNVFELQKALVQKDFGKCFQIVNYFGANPKDHPIQPVILILYNFFSKVLLVHGARGKNDINLASLLKVNPYFLKDYTAAAQKYSSGKLLLIIHTLREIDKNSKGIQGGTKVDSDLYKELIYSILA</sequence>
<dbReference type="SUPFAM" id="SSF48019">
    <property type="entry name" value="post-AAA+ oligomerization domain-like"/>
    <property type="match status" value="1"/>
</dbReference>
<dbReference type="GO" id="GO:0006261">
    <property type="term" value="P:DNA-templated DNA replication"/>
    <property type="evidence" value="ECO:0007669"/>
    <property type="project" value="TreeGrafter"/>
</dbReference>
<keyword evidence="6" id="KW-0239">DNA-directed DNA polymerase</keyword>
<comment type="similarity">
    <text evidence="7">Belongs to the DNA polymerase HolA subunit family.</text>
</comment>
<keyword evidence="4" id="KW-0548">Nucleotidyltransferase</keyword>
<dbReference type="GO" id="GO:0003677">
    <property type="term" value="F:DNA binding"/>
    <property type="evidence" value="ECO:0007669"/>
    <property type="project" value="InterPro"/>
</dbReference>
<dbReference type="InterPro" id="IPR005790">
    <property type="entry name" value="DNA_polIII_delta"/>
</dbReference>
<dbReference type="EMBL" id="LGTQ01000005">
    <property type="protein sequence ID" value="KPM49598.1"/>
    <property type="molecule type" value="Genomic_DNA"/>
</dbReference>
<protein>
    <recommendedName>
        <fullName evidence="2">DNA polymerase III subunit delta</fullName>
        <ecNumber evidence="1">2.7.7.7</ecNumber>
    </recommendedName>
</protein>
<dbReference type="PANTHER" id="PTHR34388:SF1">
    <property type="entry name" value="DNA POLYMERASE III SUBUNIT DELTA"/>
    <property type="match status" value="1"/>
</dbReference>
<feature type="domain" description="DNA polymerase III delta N-terminal" evidence="9">
    <location>
        <begin position="21"/>
        <end position="140"/>
    </location>
</feature>
<dbReference type="NCBIfam" id="TIGR01128">
    <property type="entry name" value="holA"/>
    <property type="match status" value="1"/>
</dbReference>
<feature type="domain" description="DNA polymerase III delta subunit-like C-terminal" evidence="10">
    <location>
        <begin position="216"/>
        <end position="320"/>
    </location>
</feature>
<evidence type="ECO:0000256" key="2">
    <source>
        <dbReference type="ARBA" id="ARBA00017703"/>
    </source>
</evidence>
<keyword evidence="12" id="KW-1185">Reference proteome</keyword>
<keyword evidence="5" id="KW-0235">DNA replication</keyword>
<dbReference type="OrthoDB" id="1172326at2"/>
<dbReference type="Pfam" id="PF06144">
    <property type="entry name" value="DNA_pol3_delta"/>
    <property type="match status" value="1"/>
</dbReference>
<gene>
    <name evidence="11" type="ORF">AFM12_03085</name>
</gene>
<evidence type="ECO:0000256" key="3">
    <source>
        <dbReference type="ARBA" id="ARBA00022679"/>
    </source>
</evidence>
<dbReference type="RefSeq" id="WP_055143806.1">
    <property type="nucleotide sequence ID" value="NZ_JXSZ01000005.1"/>
</dbReference>
<evidence type="ECO:0000256" key="4">
    <source>
        <dbReference type="ARBA" id="ARBA00022695"/>
    </source>
</evidence>
<keyword evidence="3" id="KW-0808">Transferase</keyword>
<dbReference type="Gene3D" id="1.10.8.60">
    <property type="match status" value="1"/>
</dbReference>
<dbReference type="InterPro" id="IPR027417">
    <property type="entry name" value="P-loop_NTPase"/>
</dbReference>
<dbReference type="Gene3D" id="3.40.50.300">
    <property type="entry name" value="P-loop containing nucleotide triphosphate hydrolases"/>
    <property type="match status" value="1"/>
</dbReference>
<dbReference type="EC" id="2.7.7.7" evidence="1"/>